<gene>
    <name evidence="2" type="ORF">JR316_000655</name>
</gene>
<dbReference type="EMBL" id="JAFIQS010000001">
    <property type="protein sequence ID" value="KAG5173997.1"/>
    <property type="molecule type" value="Genomic_DNA"/>
</dbReference>
<organism evidence="2">
    <name type="scientific">Psilocybe cubensis</name>
    <name type="common">Psychedelic mushroom</name>
    <name type="synonym">Stropharia cubensis</name>
    <dbReference type="NCBI Taxonomy" id="181762"/>
    <lineage>
        <taxon>Eukaryota</taxon>
        <taxon>Fungi</taxon>
        <taxon>Dikarya</taxon>
        <taxon>Basidiomycota</taxon>
        <taxon>Agaricomycotina</taxon>
        <taxon>Agaricomycetes</taxon>
        <taxon>Agaricomycetidae</taxon>
        <taxon>Agaricales</taxon>
        <taxon>Agaricineae</taxon>
        <taxon>Strophariaceae</taxon>
        <taxon>Psilocybe</taxon>
    </lineage>
</organism>
<protein>
    <recommendedName>
        <fullName evidence="1">LYR motif-containing protein Cup1-like N-terminal domain-containing protein</fullName>
    </recommendedName>
</protein>
<dbReference type="Pfam" id="PF20263">
    <property type="entry name" value="LYRM2-like"/>
    <property type="match status" value="1"/>
</dbReference>
<dbReference type="AlphaFoldDB" id="A0A8H7Y7R2"/>
<feature type="domain" description="LYR motif-containing protein Cup1-like N-terminal" evidence="1">
    <location>
        <begin position="11"/>
        <end position="95"/>
    </location>
</feature>
<dbReference type="OrthoDB" id="198652at2759"/>
<accession>A0A8H7Y7R2</accession>
<evidence type="ECO:0000259" key="1">
    <source>
        <dbReference type="Pfam" id="PF20263"/>
    </source>
</evidence>
<comment type="caution">
    <text evidence="2">The sequence shown here is derived from an EMBL/GenBank/DDBJ whole genome shotgun (WGS) entry which is preliminary data.</text>
</comment>
<evidence type="ECO:0000313" key="2">
    <source>
        <dbReference type="EMBL" id="KAG5173997.1"/>
    </source>
</evidence>
<name>A0A8H7Y7R2_PSICU</name>
<sequence>MDRASASVLYLYRSYLRQSRNLPHLYLRQFFQVRARDDINAILSSKSEDRRAERIKLVHKRIHRIQKANNGDRKSFNWILELAYGRKGKLKWDLLEPIRYPSVNDIPNEPIIPGVEKSRPPVYSPELKALLTSSGSRDKKALDRKDLITPRTLPPRANPNSIEALTFGPFSKRREVNIRRRFFQDELKKILPPLQVTEIMPSTNISKVPMRSLGFQNSGVLQELETLIGYSLTENPPKTRRERRSLPAEQPVLIPTTNLERHPSRWVRRRYRALLARIPLLFYECKSNSTQPFRVEKHPLGHFPHDRSVRTMPDLDAVTMAWIEQKSTTNIKRAKGADKGKE</sequence>
<reference evidence="2" key="1">
    <citation type="submission" date="2021-02" db="EMBL/GenBank/DDBJ databases">
        <title>Psilocybe cubensis genome.</title>
        <authorList>
            <person name="Mckernan K.J."/>
            <person name="Crawford S."/>
            <person name="Trippe A."/>
            <person name="Kane L.T."/>
            <person name="Mclaughlin S."/>
        </authorList>
    </citation>
    <scope>NUCLEOTIDE SEQUENCE [LARGE SCALE GENOMIC DNA]</scope>
    <source>
        <strain evidence="2">MGC-MH-2018</strain>
    </source>
</reference>
<proteinExistence type="predicted"/>
<dbReference type="InterPro" id="IPR046896">
    <property type="entry name" value="Cup1-like_N"/>
</dbReference>